<proteinExistence type="predicted"/>
<dbReference type="Proteomes" id="UP000604273">
    <property type="component" value="Unassembled WGS sequence"/>
</dbReference>
<keyword evidence="10" id="KW-0805">Transcription regulation</keyword>
<reference evidence="17" key="2">
    <citation type="submission" date="2020-05" db="EMBL/GenBank/DDBJ databases">
        <authorList>
            <person name="Kim H.-S."/>
            <person name="Proctor R.H."/>
            <person name="Brown D.W."/>
        </authorList>
    </citation>
    <scope>NUCLEOTIDE SEQUENCE</scope>
    <source>
        <strain evidence="17">NRRL 45417</strain>
    </source>
</reference>
<name>A0A8H4T9P8_9HYPO</name>
<feature type="region of interest" description="Disordered" evidence="15">
    <location>
        <begin position="193"/>
        <end position="234"/>
    </location>
</feature>
<evidence type="ECO:0000256" key="15">
    <source>
        <dbReference type="SAM" id="MobiDB-lite"/>
    </source>
</evidence>
<evidence type="ECO:0000313" key="17">
    <source>
        <dbReference type="EMBL" id="KAF4953950.1"/>
    </source>
</evidence>
<dbReference type="FunFam" id="3.30.450.20:FF:000064">
    <property type="entry name" value="Vivid PAS protein VVD"/>
    <property type="match status" value="1"/>
</dbReference>
<keyword evidence="9" id="KW-0157">Chromophore</keyword>
<accession>A0A8H4T9P8</accession>
<evidence type="ECO:0000256" key="13">
    <source>
        <dbReference type="ARBA" id="ARBA00023163"/>
    </source>
</evidence>
<evidence type="ECO:0000313" key="18">
    <source>
        <dbReference type="Proteomes" id="UP000604273"/>
    </source>
</evidence>
<keyword evidence="4" id="KW-0288">FMN</keyword>
<keyword evidence="12" id="KW-0010">Activator</keyword>
<keyword evidence="8" id="KW-0862">Zinc</keyword>
<evidence type="ECO:0000256" key="2">
    <source>
        <dbReference type="ARBA" id="ARBA00022606"/>
    </source>
</evidence>
<keyword evidence="14" id="KW-0675">Receptor</keyword>
<keyword evidence="13" id="KW-0804">Transcription</keyword>
<dbReference type="OrthoDB" id="432483at2759"/>
<keyword evidence="7" id="KW-0863">Zinc-finger</keyword>
<keyword evidence="5" id="KW-0479">Metal-binding</keyword>
<dbReference type="SUPFAM" id="SSF55785">
    <property type="entry name" value="PYP-like sensor domain (PAS domain)"/>
    <property type="match status" value="1"/>
</dbReference>
<dbReference type="PANTHER" id="PTHR47429:SF7">
    <property type="entry name" value="GATA-FACTOR"/>
    <property type="match status" value="1"/>
</dbReference>
<evidence type="ECO:0000256" key="7">
    <source>
        <dbReference type="ARBA" id="ARBA00022771"/>
    </source>
</evidence>
<evidence type="ECO:0000259" key="16">
    <source>
        <dbReference type="PROSITE" id="PS50112"/>
    </source>
</evidence>
<dbReference type="AlphaFoldDB" id="A0A8H4T9P8"/>
<evidence type="ECO:0000256" key="3">
    <source>
        <dbReference type="ARBA" id="ARBA00022630"/>
    </source>
</evidence>
<dbReference type="Gene3D" id="3.30.450.20">
    <property type="entry name" value="PAS domain"/>
    <property type="match status" value="1"/>
</dbReference>
<dbReference type="Pfam" id="PF13426">
    <property type="entry name" value="PAS_9"/>
    <property type="match status" value="1"/>
</dbReference>
<keyword evidence="6" id="KW-0677">Repeat</keyword>
<dbReference type="SMART" id="SM00086">
    <property type="entry name" value="PAC"/>
    <property type="match status" value="1"/>
</dbReference>
<keyword evidence="18" id="KW-1185">Reference proteome</keyword>
<feature type="domain" description="PAS" evidence="16">
    <location>
        <begin position="283"/>
        <end position="305"/>
    </location>
</feature>
<dbReference type="InterPro" id="IPR001610">
    <property type="entry name" value="PAC"/>
</dbReference>
<evidence type="ECO:0000256" key="8">
    <source>
        <dbReference type="ARBA" id="ARBA00022833"/>
    </source>
</evidence>
<evidence type="ECO:0000256" key="5">
    <source>
        <dbReference type="ARBA" id="ARBA00022723"/>
    </source>
</evidence>
<dbReference type="PROSITE" id="PS50112">
    <property type="entry name" value="PAS"/>
    <property type="match status" value="1"/>
</dbReference>
<protein>
    <recommendedName>
        <fullName evidence="16">PAS domain-containing protein</fullName>
    </recommendedName>
</protein>
<keyword evidence="3" id="KW-0285">Flavoprotein</keyword>
<reference evidence="17" key="1">
    <citation type="journal article" date="2020" name="BMC Genomics">
        <title>Correction to: Identification and distribution of gene clusters required for synthesis of sphingolipid metabolism inhibitors in diverse species of the filamentous fungus Fusarium.</title>
        <authorList>
            <person name="Kim H.S."/>
            <person name="Lohmar J.M."/>
            <person name="Busman M."/>
            <person name="Brown D.W."/>
            <person name="Naumann T.A."/>
            <person name="Divon H.H."/>
            <person name="Lysoe E."/>
            <person name="Uhlig S."/>
            <person name="Proctor R.H."/>
        </authorList>
    </citation>
    <scope>NUCLEOTIDE SEQUENCE</scope>
    <source>
        <strain evidence="17">NRRL 45417</strain>
    </source>
</reference>
<dbReference type="EMBL" id="JABFAI010000131">
    <property type="protein sequence ID" value="KAF4953950.1"/>
    <property type="molecule type" value="Genomic_DNA"/>
</dbReference>
<keyword evidence="11" id="KW-0238">DNA-binding</keyword>
<dbReference type="NCBIfam" id="TIGR00229">
    <property type="entry name" value="sensory_box"/>
    <property type="match status" value="1"/>
</dbReference>
<dbReference type="GO" id="GO:0005634">
    <property type="term" value="C:nucleus"/>
    <property type="evidence" value="ECO:0007669"/>
    <property type="project" value="TreeGrafter"/>
</dbReference>
<dbReference type="InterPro" id="IPR000014">
    <property type="entry name" value="PAS"/>
</dbReference>
<evidence type="ECO:0000256" key="4">
    <source>
        <dbReference type="ARBA" id="ARBA00022643"/>
    </source>
</evidence>
<gene>
    <name evidence="17" type="ORF">FGADI_5599</name>
</gene>
<evidence type="ECO:0000256" key="9">
    <source>
        <dbReference type="ARBA" id="ARBA00022991"/>
    </source>
</evidence>
<comment type="caution">
    <text evidence="17">The sequence shown here is derived from an EMBL/GenBank/DDBJ whole genome shotgun (WGS) entry which is preliminary data.</text>
</comment>
<dbReference type="InterPro" id="IPR035965">
    <property type="entry name" value="PAS-like_dom_sf"/>
</dbReference>
<dbReference type="GO" id="GO:0008270">
    <property type="term" value="F:zinc ion binding"/>
    <property type="evidence" value="ECO:0007669"/>
    <property type="project" value="UniProtKB-KW"/>
</dbReference>
<evidence type="ECO:0000256" key="10">
    <source>
        <dbReference type="ARBA" id="ARBA00023015"/>
    </source>
</evidence>
<dbReference type="GO" id="GO:0009881">
    <property type="term" value="F:photoreceptor activity"/>
    <property type="evidence" value="ECO:0007669"/>
    <property type="project" value="UniProtKB-KW"/>
</dbReference>
<feature type="compositionally biased region" description="Polar residues" evidence="15">
    <location>
        <begin position="193"/>
        <end position="215"/>
    </location>
</feature>
<dbReference type="CDD" id="cd00130">
    <property type="entry name" value="PAS"/>
    <property type="match status" value="1"/>
</dbReference>
<keyword evidence="1" id="KW-0600">Photoreceptor protein</keyword>
<evidence type="ECO:0000256" key="6">
    <source>
        <dbReference type="ARBA" id="ARBA00022737"/>
    </source>
</evidence>
<dbReference type="GO" id="GO:0003677">
    <property type="term" value="F:DNA binding"/>
    <property type="evidence" value="ECO:0007669"/>
    <property type="project" value="UniProtKB-KW"/>
</dbReference>
<evidence type="ECO:0000256" key="14">
    <source>
        <dbReference type="ARBA" id="ARBA00023170"/>
    </source>
</evidence>
<sequence>MTFSTIASLDERTKRFEIDFKEEFKDIKSRLEALDNDRIELASIAGCKGSEWYGTEAGFAMRRFLEYTESLCNSPPASFPGSPIQALSEDCDGLDTQQALLDTASTRQLSDIDHTMSMSGKQTARVHGETAQARLRIDYSLDPDSATVEEGMPMRKGSLFQEFGFQELEDFAPSDCSSHSQSDLKTVDPAMTQDNEIDQPSTDDASSPKVLQTSIDCKANPPPTTPPDLKTTRSKSIYSKSGFDAIKALSLVATRKNPQLDLGAIDLSCSFVVCDTTLEDCPMVYVSDNFQSLTGYSRHEAIGRNCRFLQAPDGKVERGSSRPFVDNGAIQYIRKEVQDRRESQISLINYRKGGKPFLNLLTIIPIPWDTDEIRYYVGFQIDLVQTPSGIM</sequence>
<keyword evidence="2" id="KW-0716">Sensory transduction</keyword>
<dbReference type="PANTHER" id="PTHR47429">
    <property type="entry name" value="PROTEIN TWIN LOV 1"/>
    <property type="match status" value="1"/>
</dbReference>
<evidence type="ECO:0000256" key="12">
    <source>
        <dbReference type="ARBA" id="ARBA00023159"/>
    </source>
</evidence>
<organism evidence="17 18">
    <name type="scientific">Fusarium gaditjirri</name>
    <dbReference type="NCBI Taxonomy" id="282569"/>
    <lineage>
        <taxon>Eukaryota</taxon>
        <taxon>Fungi</taxon>
        <taxon>Dikarya</taxon>
        <taxon>Ascomycota</taxon>
        <taxon>Pezizomycotina</taxon>
        <taxon>Sordariomycetes</taxon>
        <taxon>Hypocreomycetidae</taxon>
        <taxon>Hypocreales</taxon>
        <taxon>Nectriaceae</taxon>
        <taxon>Fusarium</taxon>
        <taxon>Fusarium nisikadoi species complex</taxon>
    </lineage>
</organism>
<evidence type="ECO:0000256" key="1">
    <source>
        <dbReference type="ARBA" id="ARBA00022543"/>
    </source>
</evidence>
<evidence type="ECO:0000256" key="11">
    <source>
        <dbReference type="ARBA" id="ARBA00023125"/>
    </source>
</evidence>